<comment type="similarity">
    <text evidence="2 8">Belongs to the peptidase M16 family.</text>
</comment>
<evidence type="ECO:0000313" key="13">
    <source>
        <dbReference type="Proteomes" id="UP000095039"/>
    </source>
</evidence>
<evidence type="ECO:0000256" key="2">
    <source>
        <dbReference type="ARBA" id="ARBA00007261"/>
    </source>
</evidence>
<dbReference type="InterPro" id="IPR001431">
    <property type="entry name" value="Pept_M16_Zn_BS"/>
</dbReference>
<dbReference type="InterPro" id="IPR011249">
    <property type="entry name" value="Metalloenz_LuxS/M16"/>
</dbReference>
<dbReference type="InterPro" id="IPR007863">
    <property type="entry name" value="Peptidase_M16_C"/>
</dbReference>
<gene>
    <name evidence="12" type="ORF">A1OK_18175</name>
</gene>
<organism evidence="12 13">
    <name type="scientific">Enterovibrio norvegicus FF-454</name>
    <dbReference type="NCBI Taxonomy" id="1185651"/>
    <lineage>
        <taxon>Bacteria</taxon>
        <taxon>Pseudomonadati</taxon>
        <taxon>Pseudomonadota</taxon>
        <taxon>Gammaproteobacteria</taxon>
        <taxon>Vibrionales</taxon>
        <taxon>Vibrionaceae</taxon>
        <taxon>Enterovibrio</taxon>
    </lineage>
</organism>
<accession>A0A1E5CF17</accession>
<dbReference type="Proteomes" id="UP000095039">
    <property type="component" value="Unassembled WGS sequence"/>
</dbReference>
<evidence type="ECO:0000256" key="3">
    <source>
        <dbReference type="ARBA" id="ARBA00022670"/>
    </source>
</evidence>
<evidence type="ECO:0000256" key="8">
    <source>
        <dbReference type="RuleBase" id="RU004447"/>
    </source>
</evidence>
<evidence type="ECO:0008006" key="14">
    <source>
        <dbReference type="Google" id="ProtNLM"/>
    </source>
</evidence>
<keyword evidence="3" id="KW-0645">Protease</keyword>
<dbReference type="RefSeq" id="WP_016960245.1">
    <property type="nucleotide sequence ID" value="NZ_AJWN02000010.1"/>
</dbReference>
<dbReference type="GO" id="GO:0004222">
    <property type="term" value="F:metalloendopeptidase activity"/>
    <property type="evidence" value="ECO:0007669"/>
    <property type="project" value="InterPro"/>
</dbReference>
<dbReference type="Pfam" id="PF05193">
    <property type="entry name" value="Peptidase_M16_C"/>
    <property type="match status" value="2"/>
</dbReference>
<dbReference type="PANTHER" id="PTHR43690">
    <property type="entry name" value="NARDILYSIN"/>
    <property type="match status" value="1"/>
</dbReference>
<dbReference type="PROSITE" id="PS51257">
    <property type="entry name" value="PROKAR_LIPOPROTEIN"/>
    <property type="match status" value="1"/>
</dbReference>
<protein>
    <recommendedName>
        <fullName evidence="14">Peptidase M16</fullName>
    </recommendedName>
</protein>
<feature type="domain" description="Peptidase M16 C-terminal" evidence="11">
    <location>
        <begin position="674"/>
        <end position="847"/>
    </location>
</feature>
<feature type="signal peptide" evidence="9">
    <location>
        <begin position="1"/>
        <end position="27"/>
    </location>
</feature>
<keyword evidence="4" id="KW-0479">Metal-binding</keyword>
<evidence type="ECO:0000259" key="10">
    <source>
        <dbReference type="Pfam" id="PF00675"/>
    </source>
</evidence>
<comment type="caution">
    <text evidence="12">The sequence shown here is derived from an EMBL/GenBank/DDBJ whole genome shotgun (WGS) entry which is preliminary data.</text>
</comment>
<evidence type="ECO:0000256" key="9">
    <source>
        <dbReference type="SAM" id="SignalP"/>
    </source>
</evidence>
<keyword evidence="5" id="KW-0378">Hydrolase</keyword>
<dbReference type="Gene3D" id="3.30.830.10">
    <property type="entry name" value="Metalloenzyme, LuxS/M16 peptidase-like"/>
    <property type="match status" value="4"/>
</dbReference>
<keyword evidence="9" id="KW-0732">Signal</keyword>
<dbReference type="Pfam" id="PF00675">
    <property type="entry name" value="Peptidase_M16"/>
    <property type="match status" value="1"/>
</dbReference>
<feature type="domain" description="Peptidase M16 N-terminal" evidence="10">
    <location>
        <begin position="51"/>
        <end position="167"/>
    </location>
</feature>
<keyword evidence="7" id="KW-0482">Metalloprotease</keyword>
<dbReference type="EMBL" id="AJWN02000010">
    <property type="protein sequence ID" value="OEE64113.1"/>
    <property type="molecule type" value="Genomic_DNA"/>
</dbReference>
<evidence type="ECO:0000256" key="1">
    <source>
        <dbReference type="ARBA" id="ARBA00001947"/>
    </source>
</evidence>
<sequence>MFARLATTLALLLVVGCSTLTLSPALTTDPNWTSVTLANGFQYHLFPIEGENVEIRLVVNVGSLNEEDNERGYAHFIEHMAFNGTERFPNNSVFDTFAAVGVEFGPDINAVTDYGRTIYQLSLPDNGSTQQALAWFRDIGDGLILDPQEVDSEIGVIFGEWRQDNRSDASWQLKLYDTLLANSPYVVRDPIGTDSTLTEATADKLRAFYTKWYQANRMQLVVVGGIDVANLSQKIDKAFASLPSNNAKPELHQLDEIDANILYPLTLYAPQGESPAVVLSFPDGRQNAINTLREQREMWLEWMVLDAIQLRLEEQFDRAGVSHNGIYNSVAFTPGYDVYELVVEFNNVDRQFILDELARNMASLRDHGASRGEFSALLEQYQASINLYEDYLPIEIAETAIQDLYLNRLPQDDREQNANFEGFLNTLSFDAFNSRLAKLLSVPHQAVTLVYDNGESISDAEALKRRYFADAGKRGENVNVAYLDVEIPQPETFSEGVEAVNERHDSLFEWQLPNGLPVMFYQMDRPTYESYVVLQAKGGLSVLSRTERAALDLLFETYRTGNVGNIEAFDFSHYLEVRSISIEPEVFNKSHNFALLSPNEYLPEALNALRYLIEKIEPNNEAFSREKARIIHRVNSAESSPYDVFGRASLDAIYPSDSYESPLSAEDYESVMFNDVKHVYQKLFSDVGHFSIYVVSDESLGIVESMVTGYLGSMTTQRQETKPVLNRYNRDGGRVVKHLSPEYRTYVERVFVSEATPRTLNLIYAEDMLNRVLQSRYNNLVREKHALSYDPYFSSWTRDGEAFSVTSLTALISPEKEKQLESLWPEIQGALTAPVSKRERDNAARQLSSDMYDISNDGLYMVGALARYDLWGYGVEGVLYPDEIIYQIDEGMLTRLAKQLFDGSTLFESILRPNNLETQQPEIKNAL</sequence>
<reference evidence="12 13" key="1">
    <citation type="journal article" date="2012" name="Science">
        <title>Ecological populations of bacteria act as socially cohesive units of antibiotic production and resistance.</title>
        <authorList>
            <person name="Cordero O.X."/>
            <person name="Wildschutte H."/>
            <person name="Kirkup B."/>
            <person name="Proehl S."/>
            <person name="Ngo L."/>
            <person name="Hussain F."/>
            <person name="Le Roux F."/>
            <person name="Mincer T."/>
            <person name="Polz M.F."/>
        </authorList>
    </citation>
    <scope>NUCLEOTIDE SEQUENCE [LARGE SCALE GENOMIC DNA]</scope>
    <source>
        <strain evidence="12 13">FF-454</strain>
    </source>
</reference>
<evidence type="ECO:0000256" key="6">
    <source>
        <dbReference type="ARBA" id="ARBA00022833"/>
    </source>
</evidence>
<feature type="chain" id="PRO_5009172758" description="Peptidase M16" evidence="9">
    <location>
        <begin position="28"/>
        <end position="927"/>
    </location>
</feature>
<evidence type="ECO:0000256" key="4">
    <source>
        <dbReference type="ARBA" id="ARBA00022723"/>
    </source>
</evidence>
<dbReference type="PROSITE" id="PS00143">
    <property type="entry name" value="INSULINASE"/>
    <property type="match status" value="1"/>
</dbReference>
<comment type="cofactor">
    <cofactor evidence="1">
        <name>Zn(2+)</name>
        <dbReference type="ChEBI" id="CHEBI:29105"/>
    </cofactor>
</comment>
<name>A0A1E5CF17_9GAMM</name>
<proteinExistence type="inferred from homology"/>
<dbReference type="InterPro" id="IPR011765">
    <property type="entry name" value="Pept_M16_N"/>
</dbReference>
<dbReference type="GO" id="GO:0006508">
    <property type="term" value="P:proteolysis"/>
    <property type="evidence" value="ECO:0007669"/>
    <property type="project" value="UniProtKB-KW"/>
</dbReference>
<feature type="domain" description="Peptidase M16 C-terminal" evidence="11">
    <location>
        <begin position="200"/>
        <end position="380"/>
    </location>
</feature>
<dbReference type="SUPFAM" id="SSF63411">
    <property type="entry name" value="LuxS/MPP-like metallohydrolase"/>
    <property type="match status" value="3"/>
</dbReference>
<dbReference type="GO" id="GO:0046872">
    <property type="term" value="F:metal ion binding"/>
    <property type="evidence" value="ECO:0007669"/>
    <property type="project" value="UniProtKB-KW"/>
</dbReference>
<evidence type="ECO:0000313" key="12">
    <source>
        <dbReference type="EMBL" id="OEE64113.1"/>
    </source>
</evidence>
<keyword evidence="6" id="KW-0862">Zinc</keyword>
<evidence type="ECO:0000256" key="5">
    <source>
        <dbReference type="ARBA" id="ARBA00022801"/>
    </source>
</evidence>
<keyword evidence="13" id="KW-1185">Reference proteome</keyword>
<dbReference type="AlphaFoldDB" id="A0A1E5CF17"/>
<evidence type="ECO:0000259" key="11">
    <source>
        <dbReference type="Pfam" id="PF05193"/>
    </source>
</evidence>
<evidence type="ECO:0000256" key="7">
    <source>
        <dbReference type="ARBA" id="ARBA00023049"/>
    </source>
</evidence>
<dbReference type="PANTHER" id="PTHR43690:SF17">
    <property type="entry name" value="PROTEIN YHJJ"/>
    <property type="match status" value="1"/>
</dbReference>
<dbReference type="InterPro" id="IPR050626">
    <property type="entry name" value="Peptidase_M16"/>
</dbReference>